<comment type="caution">
    <text evidence="5">The sequence shown here is derived from an EMBL/GenBank/DDBJ whole genome shotgun (WGS) entry which is preliminary data.</text>
</comment>
<comment type="catalytic activity">
    <reaction evidence="4">
        <text>beta-D-fructose 1,6-bisphosphate + H2O = beta-D-fructose 6-phosphate + phosphate</text>
        <dbReference type="Rhea" id="RHEA:11064"/>
        <dbReference type="ChEBI" id="CHEBI:15377"/>
        <dbReference type="ChEBI" id="CHEBI:32966"/>
        <dbReference type="ChEBI" id="CHEBI:43474"/>
        <dbReference type="ChEBI" id="CHEBI:57634"/>
        <dbReference type="EC" id="3.1.3.11"/>
    </reaction>
</comment>
<evidence type="ECO:0000256" key="3">
    <source>
        <dbReference type="ARBA" id="ARBA00023277"/>
    </source>
</evidence>
<evidence type="ECO:0000256" key="2">
    <source>
        <dbReference type="ARBA" id="ARBA00023211"/>
    </source>
</evidence>
<dbReference type="InterPro" id="IPR009164">
    <property type="entry name" value="FBPtase_class3"/>
</dbReference>
<dbReference type="HAMAP" id="MF_01854">
    <property type="entry name" value="FBPase_class3"/>
    <property type="match status" value="1"/>
</dbReference>
<sequence>MTQKQTQQQLEKNLENLVEIINLEAIQQLPKATEHFISDLHGEFEAFDHILRNCSGVISLKVKDLFDGILSEEQQQELCFYIYYPEDLLANLEKTNQEWYKLLDELVQLTRFVSTKYTRSKVRKALPKYFAYILEELLYKYDETENKEQYYNSIYVTIVDLNLANDFAIVLANLIQRFVVDHLHVLGDIYDRGPDPDKIMDRLMEVPSLDIQLGNHDLIWIGAFSGSIPCLCNVLRITLRYGHTALMEKYGIDLARLAKYGERYYDDNKAFRPRGDNEELTEEEILDITRMHQAISIMQFKVEGETIKRRPEFNMEDRLLFSKLSEDRQTLVIDGKEYPLSNTCFQKVYEENPYELTLGEELVLRDLLHQFQTSEKLQRHIAFLVNEGTLYQTYNGNLLFHGCIPCDQNGEFLEITLEGQQYSGRALMDYFANCIHKAYDNPNTHDDFATDVVWYLWCGEASNLFGKKTMKTFERYFSDDKELHHEAKNPYYELRNQEAFCIKLLNEFGLSDEGYIINGHTPVKTLKGELPIKANGKMLVIDGGLAKPYQKETGIAGYTLVDNSHETYLVAHHAFTTKEDAIANYRDILPTKEVVTKRSLRAHVLHTDIGRTLVQQANRLRYASGFGDRPSVEG</sequence>
<evidence type="ECO:0000313" key="5">
    <source>
        <dbReference type="EMBL" id="MRI85302.1"/>
    </source>
</evidence>
<keyword evidence="3 4" id="KW-0119">Carbohydrate metabolism</keyword>
<dbReference type="GO" id="GO:0006094">
    <property type="term" value="P:gluconeogenesis"/>
    <property type="evidence" value="ECO:0007669"/>
    <property type="project" value="UniProtKB-UniRule"/>
</dbReference>
<accession>A0A6I2GHI4</accession>
<keyword evidence="6" id="KW-1185">Reference proteome</keyword>
<dbReference type="Pfam" id="PF06874">
    <property type="entry name" value="FBPase_2"/>
    <property type="match status" value="1"/>
</dbReference>
<dbReference type="EMBL" id="WJQS01000004">
    <property type="protein sequence ID" value="MRI85302.1"/>
    <property type="molecule type" value="Genomic_DNA"/>
</dbReference>
<reference evidence="5 6" key="1">
    <citation type="submission" date="2019-11" db="EMBL/GenBank/DDBJ databases">
        <title>Characterisation of Fundicoccus ignavus gen. nov. sp. nov., a novel genus of the family Aerococcaceae isolated from bulk tank milk.</title>
        <authorList>
            <person name="Siebert A."/>
            <person name="Huptas C."/>
            <person name="Wenning M."/>
            <person name="Scherer S."/>
            <person name="Doll E.V."/>
        </authorList>
    </citation>
    <scope>NUCLEOTIDE SEQUENCE [LARGE SCALE GENOMIC DNA]</scope>
    <source>
        <strain evidence="5 6">WS4759</strain>
    </source>
</reference>
<dbReference type="GO" id="GO:0042132">
    <property type="term" value="F:fructose 1,6-bisphosphate 1-phosphatase activity"/>
    <property type="evidence" value="ECO:0007669"/>
    <property type="project" value="UniProtKB-UniRule"/>
</dbReference>
<evidence type="ECO:0000256" key="1">
    <source>
        <dbReference type="ARBA" id="ARBA00022801"/>
    </source>
</evidence>
<dbReference type="RefSeq" id="WP_153863413.1">
    <property type="nucleotide sequence ID" value="NZ_WJQS01000004.1"/>
</dbReference>
<dbReference type="EC" id="3.1.3.11" evidence="4"/>
<evidence type="ECO:0000313" key="6">
    <source>
        <dbReference type="Proteomes" id="UP000430975"/>
    </source>
</evidence>
<evidence type="ECO:0000256" key="4">
    <source>
        <dbReference type="HAMAP-Rule" id="MF_01854"/>
    </source>
</evidence>
<keyword evidence="2 4" id="KW-0464">Manganese</keyword>
<dbReference type="SUPFAM" id="SSF56300">
    <property type="entry name" value="Metallo-dependent phosphatases"/>
    <property type="match status" value="2"/>
</dbReference>
<name>A0A6I2GHI4_9LACT</name>
<comment type="similarity">
    <text evidence="4">Belongs to the FBPase class 3 family.</text>
</comment>
<organism evidence="5 6">
    <name type="scientific">Fundicoccus ignavus</name>
    <dbReference type="NCBI Taxonomy" id="2664442"/>
    <lineage>
        <taxon>Bacteria</taxon>
        <taxon>Bacillati</taxon>
        <taxon>Bacillota</taxon>
        <taxon>Bacilli</taxon>
        <taxon>Lactobacillales</taxon>
        <taxon>Aerococcaceae</taxon>
        <taxon>Fundicoccus</taxon>
    </lineage>
</organism>
<protein>
    <recommendedName>
        <fullName evidence="4">Fructose-1,6-bisphosphatase class 3</fullName>
        <shortName evidence="4">FBPase class 3</shortName>
        <ecNumber evidence="4">3.1.3.11</ecNumber>
    </recommendedName>
    <alternativeName>
        <fullName evidence="4">D-fructose-1,6-bisphosphate 1-phosphohydrolase class 3</fullName>
    </alternativeName>
</protein>
<dbReference type="Gene3D" id="3.60.21.10">
    <property type="match status" value="1"/>
</dbReference>
<dbReference type="Proteomes" id="UP000430975">
    <property type="component" value="Unassembled WGS sequence"/>
</dbReference>
<gene>
    <name evidence="4" type="primary">fbp</name>
    <name evidence="5" type="ORF">GIY09_05355</name>
</gene>
<comment type="pathway">
    <text evidence="4">Carbohydrate biosynthesis; gluconeogenesis.</text>
</comment>
<dbReference type="UniPathway" id="UPA00138"/>
<dbReference type="PIRSF" id="PIRSF000906">
    <property type="entry name" value="FBPtase_Bacill"/>
    <property type="match status" value="1"/>
</dbReference>
<keyword evidence="1 4" id="KW-0378">Hydrolase</keyword>
<dbReference type="AlphaFoldDB" id="A0A6I2GHI4"/>
<proteinExistence type="inferred from homology"/>
<comment type="cofactor">
    <cofactor evidence="4">
        <name>Mn(2+)</name>
        <dbReference type="ChEBI" id="CHEBI:29035"/>
    </cofactor>
</comment>
<dbReference type="InterPro" id="IPR029052">
    <property type="entry name" value="Metallo-depent_PP-like"/>
</dbReference>